<dbReference type="GO" id="GO:0016787">
    <property type="term" value="F:hydrolase activity"/>
    <property type="evidence" value="ECO:0007669"/>
    <property type="project" value="UniProtKB-KW"/>
</dbReference>
<dbReference type="InterPro" id="IPR001584">
    <property type="entry name" value="Integrase_cat-core"/>
</dbReference>
<dbReference type="PANTHER" id="PTHR37984">
    <property type="entry name" value="PROTEIN CBG26694"/>
    <property type="match status" value="1"/>
</dbReference>
<keyword evidence="4" id="KW-0540">Nuclease</keyword>
<evidence type="ECO:0000259" key="8">
    <source>
        <dbReference type="PROSITE" id="PS50994"/>
    </source>
</evidence>
<feature type="domain" description="Integrase catalytic" evidence="8">
    <location>
        <begin position="207"/>
        <end position="365"/>
    </location>
</feature>
<dbReference type="InterPro" id="IPR041373">
    <property type="entry name" value="RT_RNaseH"/>
</dbReference>
<dbReference type="Pfam" id="PF00665">
    <property type="entry name" value="rve"/>
    <property type="match status" value="1"/>
</dbReference>
<keyword evidence="3" id="KW-0548">Nucleotidyltransferase</keyword>
<evidence type="ECO:0000256" key="2">
    <source>
        <dbReference type="ARBA" id="ARBA00022679"/>
    </source>
</evidence>
<accession>A0A914XW41</accession>
<dbReference type="AlphaFoldDB" id="A0A914XW41"/>
<dbReference type="InterPro" id="IPR012337">
    <property type="entry name" value="RNaseH-like_sf"/>
</dbReference>
<dbReference type="Pfam" id="PF17921">
    <property type="entry name" value="Integrase_H2C2"/>
    <property type="match status" value="1"/>
</dbReference>
<evidence type="ECO:0000313" key="10">
    <source>
        <dbReference type="WBParaSite" id="PSU_v2.g1.t1"/>
    </source>
</evidence>
<dbReference type="GO" id="GO:0003676">
    <property type="term" value="F:nucleic acid binding"/>
    <property type="evidence" value="ECO:0007669"/>
    <property type="project" value="InterPro"/>
</dbReference>
<keyword evidence="9" id="KW-1185">Reference proteome</keyword>
<evidence type="ECO:0000313" key="9">
    <source>
        <dbReference type="Proteomes" id="UP000887577"/>
    </source>
</evidence>
<reference evidence="10" key="1">
    <citation type="submission" date="2022-11" db="UniProtKB">
        <authorList>
            <consortium name="WormBaseParasite"/>
        </authorList>
    </citation>
    <scope>IDENTIFICATION</scope>
</reference>
<evidence type="ECO:0000256" key="3">
    <source>
        <dbReference type="ARBA" id="ARBA00022695"/>
    </source>
</evidence>
<dbReference type="InterPro" id="IPR050951">
    <property type="entry name" value="Retrovirus_Pol_polyprotein"/>
</dbReference>
<proteinExistence type="predicted"/>
<evidence type="ECO:0000256" key="7">
    <source>
        <dbReference type="ARBA" id="ARBA00022918"/>
    </source>
</evidence>
<dbReference type="SUPFAM" id="SSF53098">
    <property type="entry name" value="Ribonuclease H-like"/>
    <property type="match status" value="1"/>
</dbReference>
<evidence type="ECO:0000256" key="6">
    <source>
        <dbReference type="ARBA" id="ARBA00022801"/>
    </source>
</evidence>
<keyword evidence="6" id="KW-0378">Hydrolase</keyword>
<dbReference type="InterPro" id="IPR041588">
    <property type="entry name" value="Integrase_H2C2"/>
</dbReference>
<dbReference type="InterPro" id="IPR036397">
    <property type="entry name" value="RNaseH_sf"/>
</dbReference>
<protein>
    <recommendedName>
        <fullName evidence="1">RNA-directed DNA polymerase</fullName>
        <ecNumber evidence="1">2.7.7.49</ecNumber>
    </recommendedName>
</protein>
<dbReference type="FunFam" id="1.10.340.70:FF:000001">
    <property type="entry name" value="Retrovirus-related Pol polyprotein from transposon gypsy-like Protein"/>
    <property type="match status" value="1"/>
</dbReference>
<dbReference type="Pfam" id="PF17917">
    <property type="entry name" value="RT_RNaseH"/>
    <property type="match status" value="1"/>
</dbReference>
<name>A0A914XW41_9BILA</name>
<dbReference type="Gene3D" id="3.30.420.10">
    <property type="entry name" value="Ribonuclease H-like superfamily/Ribonuclease H"/>
    <property type="match status" value="1"/>
</dbReference>
<dbReference type="GO" id="GO:0015074">
    <property type="term" value="P:DNA integration"/>
    <property type="evidence" value="ECO:0007669"/>
    <property type="project" value="InterPro"/>
</dbReference>
<evidence type="ECO:0000256" key="4">
    <source>
        <dbReference type="ARBA" id="ARBA00022722"/>
    </source>
</evidence>
<keyword evidence="7" id="KW-0695">RNA-directed DNA polymerase</keyword>
<dbReference type="Gene3D" id="1.10.340.70">
    <property type="match status" value="1"/>
</dbReference>
<dbReference type="WBParaSite" id="PSU_v2.g1.t1">
    <property type="protein sequence ID" value="PSU_v2.g1.t1"/>
    <property type="gene ID" value="PSU_v2.g1"/>
</dbReference>
<keyword evidence="5" id="KW-0255">Endonuclease</keyword>
<dbReference type="EC" id="2.7.7.49" evidence="1"/>
<dbReference type="Proteomes" id="UP000887577">
    <property type="component" value="Unplaced"/>
</dbReference>
<dbReference type="GO" id="GO:0004519">
    <property type="term" value="F:endonuclease activity"/>
    <property type="evidence" value="ECO:0007669"/>
    <property type="project" value="UniProtKB-KW"/>
</dbReference>
<organism evidence="9 10">
    <name type="scientific">Panagrolaimus superbus</name>
    <dbReference type="NCBI Taxonomy" id="310955"/>
    <lineage>
        <taxon>Eukaryota</taxon>
        <taxon>Metazoa</taxon>
        <taxon>Ecdysozoa</taxon>
        <taxon>Nematoda</taxon>
        <taxon>Chromadorea</taxon>
        <taxon>Rhabditida</taxon>
        <taxon>Tylenchina</taxon>
        <taxon>Panagrolaimomorpha</taxon>
        <taxon>Panagrolaimoidea</taxon>
        <taxon>Panagrolaimidae</taxon>
        <taxon>Panagrolaimus</taxon>
    </lineage>
</organism>
<dbReference type="PANTHER" id="PTHR37984:SF5">
    <property type="entry name" value="PROTEIN NYNRIN-LIKE"/>
    <property type="match status" value="1"/>
</dbReference>
<sequence length="791" mass="90919">MGAKIIIRTDHQPLVGLLKNGNLTPQLIRWALELQEYRDLKIEYVMGKANVVADAMSRYHPEGARGEHVEIMESVVLAVENIPSEPWFALLQEDEMWKELCIKIATEGKTKHKGVVYGEKDGYLIKFGIGGREQKVVPLSLRKQVWEERHKGPLGGHFGVKKLKQLLQCQYFWPEMGKDIANWTQVCMQCFAHRSHVRDRPPLNPITTTMPMEIVGMDIAEMPISAKGYRYILVIVDSFSKFAAAWPLYTKTAEEVARKFLENWCLREQRFPRQVISDMGREFDNKLMEAITRLTRIESVFSLGYNSQFNGLSERFIQTLKKTLAKRINVAVEWADSLPFALFAYNTVPHEATNETPSFLLHGCDPYTPSNIDQKQAPTKYQVDIDDYKHQVLENLYATQACVRETLEAYRLKMQVEYNTRNRTKDTCIQKGDLVYIELPNERAKNALSKLASRFEGPARVLDVGKTHVKVRFLHGEAFKEIHLSHVVKWPGKDGDAQQLKGDTTRRTRVRNVINFISFSQCDPMEMLSETFICAEPTCSLNVGMVLIDSPYADVPAACVRDLAEKILIASNIRLSKDEKQKLLYENDTALMNLIKPEVKQNVRTVEAAWKAVLAKCVHRHQAFKSVTGKHLDELVVENVESTLNMVAHVNNARFMASTHFDTVVVGGVNAQRLAYGIQAGYWSVQSMEEAPCRSHVIFGEKIKNVIYMPWQELIFAKLVNFEESTKIIWQCFEQLAHLNRVRLIMLPILRKCNDPATSQQFIKWFKEASTDSRQHRWTNRKQNMWMKVDF</sequence>
<dbReference type="GO" id="GO:0003964">
    <property type="term" value="F:RNA-directed DNA polymerase activity"/>
    <property type="evidence" value="ECO:0007669"/>
    <property type="project" value="UniProtKB-KW"/>
</dbReference>
<dbReference type="PROSITE" id="PS50994">
    <property type="entry name" value="INTEGRASE"/>
    <property type="match status" value="1"/>
</dbReference>
<evidence type="ECO:0000256" key="1">
    <source>
        <dbReference type="ARBA" id="ARBA00012493"/>
    </source>
</evidence>
<keyword evidence="2" id="KW-0808">Transferase</keyword>
<evidence type="ECO:0000256" key="5">
    <source>
        <dbReference type="ARBA" id="ARBA00022759"/>
    </source>
</evidence>